<reference evidence="2 3" key="1">
    <citation type="journal article" date="2016" name="Genome Biol. Evol.">
        <title>Gene Family Evolution Reflects Adaptation to Soil Environmental Stressors in the Genome of the Collembolan Orchesella cincta.</title>
        <authorList>
            <person name="Faddeeva-Vakhrusheva A."/>
            <person name="Derks M.F."/>
            <person name="Anvar S.Y."/>
            <person name="Agamennone V."/>
            <person name="Suring W."/>
            <person name="Smit S."/>
            <person name="van Straalen N.M."/>
            <person name="Roelofs D."/>
        </authorList>
    </citation>
    <scope>NUCLEOTIDE SEQUENCE [LARGE SCALE GENOMIC DNA]</scope>
    <source>
        <tissue evidence="2">Mixed pool</tissue>
    </source>
</reference>
<keyword evidence="2" id="KW-0808">Transferase</keyword>
<dbReference type="GO" id="GO:0047223">
    <property type="term" value="F:beta-1,3-galactosyl-O-glycosyl-glycoprotein beta-1,3-N-acetylglucosaminyltransferase activity"/>
    <property type="evidence" value="ECO:0007669"/>
    <property type="project" value="TreeGrafter"/>
</dbReference>
<dbReference type="InterPro" id="IPR039474">
    <property type="entry name" value="POMGNT1_PANDER-like"/>
</dbReference>
<feature type="domain" description="ILEI/PANDER" evidence="1">
    <location>
        <begin position="13"/>
        <end position="101"/>
    </location>
</feature>
<dbReference type="CDD" id="cd13937">
    <property type="entry name" value="PANDER_GnT-1_2_like"/>
    <property type="match status" value="1"/>
</dbReference>
<dbReference type="PANTHER" id="PTHR46396">
    <property type="entry name" value="PROTEIN O-LINKED-MANNOSE BETA-1,2-N-ACETYLGLUCOSAMINYLTRANSFERASE 1"/>
    <property type="match status" value="1"/>
</dbReference>
<accession>A0A1D2N0W3</accession>
<dbReference type="Pfam" id="PF15711">
    <property type="entry name" value="ILEI"/>
    <property type="match status" value="1"/>
</dbReference>
<dbReference type="GO" id="GO:0000139">
    <property type="term" value="C:Golgi membrane"/>
    <property type="evidence" value="ECO:0007669"/>
    <property type="project" value="TreeGrafter"/>
</dbReference>
<keyword evidence="3" id="KW-1185">Reference proteome</keyword>
<dbReference type="PROSITE" id="PS52031">
    <property type="entry name" value="GG_LECTIN"/>
    <property type="match status" value="1"/>
</dbReference>
<evidence type="ECO:0000259" key="1">
    <source>
        <dbReference type="Pfam" id="PF15711"/>
    </source>
</evidence>
<dbReference type="STRING" id="48709.A0A1D2N0W3"/>
<evidence type="ECO:0000313" key="3">
    <source>
        <dbReference type="Proteomes" id="UP000094527"/>
    </source>
</evidence>
<dbReference type="PANTHER" id="PTHR46396:SF1">
    <property type="entry name" value="PROTEIN O-LINKED-MANNOSE BETA-1,2-N-ACETYLGLUCOSAMINYLTRANSFERASE 1"/>
    <property type="match status" value="1"/>
</dbReference>
<protein>
    <submittedName>
        <fullName evidence="2">Protein O-linked-mannose beta-1,2-N-acetylglucosaminyltransferase 1</fullName>
    </submittedName>
</protein>
<sequence length="216" mass="24398">MAILDDSEPNKNRGIHVLVLNQATGSVMAQRVFDTYSPHEDEAMVLFLNMIADGRILVFAIKDEGTFQMKHNAREALAKMGSERAKNLGWRDMWAMVTRKGESSLKIPIKALAEQYSKSTEFHSWGAPVSLKVQVPLTSLHESQCDWEPSKENDRRKEFCNHIEGYGSVCSCKDPAPLVFQKTPSALLNYSTFDVPVAVIASNRPHYLFRFKAKIH</sequence>
<dbReference type="OrthoDB" id="440755at2759"/>
<organism evidence="2 3">
    <name type="scientific">Orchesella cincta</name>
    <name type="common">Springtail</name>
    <name type="synonym">Podura cincta</name>
    <dbReference type="NCBI Taxonomy" id="48709"/>
    <lineage>
        <taxon>Eukaryota</taxon>
        <taxon>Metazoa</taxon>
        <taxon>Ecdysozoa</taxon>
        <taxon>Arthropoda</taxon>
        <taxon>Hexapoda</taxon>
        <taxon>Collembola</taxon>
        <taxon>Entomobryomorpha</taxon>
        <taxon>Entomobryoidea</taxon>
        <taxon>Orchesellidae</taxon>
        <taxon>Orchesellinae</taxon>
        <taxon>Orchesella</taxon>
    </lineage>
</organism>
<gene>
    <name evidence="2" type="ORF">Ocin01_07733</name>
</gene>
<dbReference type="GO" id="GO:0016266">
    <property type="term" value="P:protein O-linked glycosylation via N-acetyl-galactosamine"/>
    <property type="evidence" value="ECO:0007669"/>
    <property type="project" value="TreeGrafter"/>
</dbReference>
<dbReference type="InterPro" id="IPR052463">
    <property type="entry name" value="O-linked_mannose_GnT"/>
</dbReference>
<comment type="caution">
    <text evidence="2">The sequence shown here is derived from an EMBL/GenBank/DDBJ whole genome shotgun (WGS) entry which is preliminary data.</text>
</comment>
<name>A0A1D2N0W3_ORCCI</name>
<dbReference type="AlphaFoldDB" id="A0A1D2N0W3"/>
<dbReference type="InterPro" id="IPR039477">
    <property type="entry name" value="ILEI/PANDER_dom"/>
</dbReference>
<dbReference type="EMBL" id="LJIJ01000309">
    <property type="protein sequence ID" value="ODM98947.1"/>
    <property type="molecule type" value="Genomic_DNA"/>
</dbReference>
<dbReference type="Proteomes" id="UP000094527">
    <property type="component" value="Unassembled WGS sequence"/>
</dbReference>
<evidence type="ECO:0000313" key="2">
    <source>
        <dbReference type="EMBL" id="ODM98947.1"/>
    </source>
</evidence>
<keyword evidence="2" id="KW-0328">Glycosyltransferase</keyword>
<proteinExistence type="predicted"/>